<dbReference type="AlphaFoldDB" id="A0A6H1ZBL7"/>
<dbReference type="EMBL" id="MT141572">
    <property type="protein sequence ID" value="QJA67501.1"/>
    <property type="molecule type" value="Genomic_DNA"/>
</dbReference>
<name>A0A6H1ZBL7_9ZZZZ</name>
<sequence>MIDLFFRCFTRERWIAVATSRGIYDAKGNVNPGFAVDEVGNVMLTPPVMKDDVVVTPAVMDTWFCVNLRIYGPKHDDDMDDLYQGEEGDWKFLRSKLAKFVRNQSTTIRLQGRRAYQFGTGVNRVQLLDPRDITTPVRVWAGGMNL</sequence>
<dbReference type="EMBL" id="MT145194">
    <property type="protein sequence ID" value="QJI05069.1"/>
    <property type="molecule type" value="Genomic_DNA"/>
</dbReference>
<evidence type="ECO:0000313" key="2">
    <source>
        <dbReference type="EMBL" id="QJA67501.1"/>
    </source>
</evidence>
<proteinExistence type="predicted"/>
<accession>A0A6H1ZBL7</accession>
<reference evidence="1" key="1">
    <citation type="submission" date="2020-03" db="EMBL/GenBank/DDBJ databases">
        <title>The deep terrestrial virosphere.</title>
        <authorList>
            <person name="Holmfeldt K."/>
            <person name="Nilsson E."/>
            <person name="Simone D."/>
            <person name="Lopez-Fernandez M."/>
            <person name="Wu X."/>
            <person name="de Brujin I."/>
            <person name="Lundin D."/>
            <person name="Andersson A."/>
            <person name="Bertilsson S."/>
            <person name="Dopson M."/>
        </authorList>
    </citation>
    <scope>NUCLEOTIDE SEQUENCE</scope>
    <source>
        <strain evidence="3">MM415A00133</strain>
        <strain evidence="2">MM415B00206</strain>
        <strain evidence="1">TM448A00125</strain>
    </source>
</reference>
<evidence type="ECO:0000313" key="3">
    <source>
        <dbReference type="EMBL" id="QJI05069.1"/>
    </source>
</evidence>
<protein>
    <submittedName>
        <fullName evidence="1">Uncharacterized protein</fullName>
    </submittedName>
</protein>
<organism evidence="1">
    <name type="scientific">viral metagenome</name>
    <dbReference type="NCBI Taxonomy" id="1070528"/>
    <lineage>
        <taxon>unclassified sequences</taxon>
        <taxon>metagenomes</taxon>
        <taxon>organismal metagenomes</taxon>
    </lineage>
</organism>
<evidence type="ECO:0000313" key="1">
    <source>
        <dbReference type="EMBL" id="QJA44665.1"/>
    </source>
</evidence>
<dbReference type="EMBL" id="MT143978">
    <property type="protein sequence ID" value="QJA44665.1"/>
    <property type="molecule type" value="Genomic_DNA"/>
</dbReference>
<gene>
    <name evidence="3" type="ORF">MM415A00133_0012</name>
    <name evidence="2" type="ORF">MM415B00206_0018</name>
    <name evidence="1" type="ORF">TM448A00125_0061</name>
</gene>